<dbReference type="MEROPS" id="S28.A01"/>
<evidence type="ECO:0000313" key="7">
    <source>
        <dbReference type="EMBL" id="EMS54706.1"/>
    </source>
</evidence>
<dbReference type="eggNOG" id="KOG2183">
    <property type="taxonomic scope" value="Eukaryota"/>
</dbReference>
<dbReference type="EMBL" id="KD179082">
    <property type="protein sequence ID" value="EMS54706.1"/>
    <property type="molecule type" value="Genomic_DNA"/>
</dbReference>
<dbReference type="AlphaFoldDB" id="M7Z585"/>
<keyword evidence="5" id="KW-0325">Glycoprotein</keyword>
<dbReference type="Gene3D" id="1.20.120.980">
    <property type="entry name" value="Serine carboxypeptidase S28, SKS domain"/>
    <property type="match status" value="1"/>
</dbReference>
<dbReference type="FunFam" id="1.20.120.980:FF:000001">
    <property type="entry name" value="Dipeptidyl peptidase 7"/>
    <property type="match status" value="1"/>
</dbReference>
<evidence type="ECO:0000256" key="4">
    <source>
        <dbReference type="ARBA" id="ARBA00022801"/>
    </source>
</evidence>
<dbReference type="PANTHER" id="PTHR11010">
    <property type="entry name" value="PROTEASE S28 PRO-X CARBOXYPEPTIDASE-RELATED"/>
    <property type="match status" value="1"/>
</dbReference>
<feature type="compositionally biased region" description="Basic and acidic residues" evidence="6">
    <location>
        <begin position="31"/>
        <end position="41"/>
    </location>
</feature>
<protein>
    <submittedName>
        <fullName evidence="7">Lysosomal Pro-X carboxypeptidase</fullName>
    </submittedName>
</protein>
<keyword evidence="4" id="KW-0378">Hydrolase</keyword>
<evidence type="ECO:0000256" key="1">
    <source>
        <dbReference type="ARBA" id="ARBA00011079"/>
    </source>
</evidence>
<keyword evidence="7" id="KW-0121">Carboxypeptidase</keyword>
<dbReference type="GO" id="GO:0006508">
    <property type="term" value="P:proteolysis"/>
    <property type="evidence" value="ECO:0007669"/>
    <property type="project" value="UniProtKB-KW"/>
</dbReference>
<evidence type="ECO:0000256" key="2">
    <source>
        <dbReference type="ARBA" id="ARBA00022670"/>
    </source>
</evidence>
<dbReference type="InterPro" id="IPR029058">
    <property type="entry name" value="AB_hydrolase_fold"/>
</dbReference>
<dbReference type="SUPFAM" id="SSF53474">
    <property type="entry name" value="alpha/beta-Hydrolases"/>
    <property type="match status" value="1"/>
</dbReference>
<dbReference type="Pfam" id="PF05577">
    <property type="entry name" value="Peptidase_S28"/>
    <property type="match status" value="2"/>
</dbReference>
<keyword evidence="2" id="KW-0645">Protease</keyword>
<dbReference type="InterPro" id="IPR042269">
    <property type="entry name" value="Ser_carbopepase_S28_SKS"/>
</dbReference>
<dbReference type="GO" id="GO:0070008">
    <property type="term" value="F:serine-type exopeptidase activity"/>
    <property type="evidence" value="ECO:0007669"/>
    <property type="project" value="InterPro"/>
</dbReference>
<keyword evidence="3" id="KW-0732">Signal</keyword>
<dbReference type="PANTHER" id="PTHR11010:SF31">
    <property type="entry name" value="ALPHA_BETA-HYDROLASES SUPERFAMILY PROTEIN"/>
    <property type="match status" value="1"/>
</dbReference>
<reference evidence="7" key="1">
    <citation type="journal article" date="2013" name="Nature">
        <title>Draft genome of the wheat A-genome progenitor Triticum urartu.</title>
        <authorList>
            <person name="Ling H.Q."/>
            <person name="Zhao S."/>
            <person name="Liu D."/>
            <person name="Wang J."/>
            <person name="Sun H."/>
            <person name="Zhang C."/>
            <person name="Fan H."/>
            <person name="Li D."/>
            <person name="Dong L."/>
            <person name="Tao Y."/>
            <person name="Gao C."/>
            <person name="Wu H."/>
            <person name="Li Y."/>
            <person name="Cui Y."/>
            <person name="Guo X."/>
            <person name="Zheng S."/>
            <person name="Wang B."/>
            <person name="Yu K."/>
            <person name="Liang Q."/>
            <person name="Yang W."/>
            <person name="Lou X."/>
            <person name="Chen J."/>
            <person name="Feng M."/>
            <person name="Jian J."/>
            <person name="Zhang X."/>
            <person name="Luo G."/>
            <person name="Jiang Y."/>
            <person name="Liu J."/>
            <person name="Wang Z."/>
            <person name="Sha Y."/>
            <person name="Zhang B."/>
            <person name="Wu H."/>
            <person name="Tang D."/>
            <person name="Shen Q."/>
            <person name="Xue P."/>
            <person name="Zou S."/>
            <person name="Wang X."/>
            <person name="Liu X."/>
            <person name="Wang F."/>
            <person name="Yang Y."/>
            <person name="An X."/>
            <person name="Dong Z."/>
            <person name="Zhang K."/>
            <person name="Zhang X."/>
            <person name="Luo M.C."/>
            <person name="Dvorak J."/>
            <person name="Tong Y."/>
            <person name="Wang J."/>
            <person name="Yang H."/>
            <person name="Li Z."/>
            <person name="Wang D."/>
            <person name="Zhang A."/>
            <person name="Wang J."/>
        </authorList>
    </citation>
    <scope>NUCLEOTIDE SEQUENCE</scope>
</reference>
<evidence type="ECO:0000256" key="6">
    <source>
        <dbReference type="SAM" id="MobiDB-lite"/>
    </source>
</evidence>
<gene>
    <name evidence="7" type="ORF">TRIUR3_14131</name>
</gene>
<name>M7Z585_TRIUA</name>
<dbReference type="GO" id="GO:0008239">
    <property type="term" value="F:dipeptidyl-peptidase activity"/>
    <property type="evidence" value="ECO:0007669"/>
    <property type="project" value="TreeGrafter"/>
</dbReference>
<comment type="similarity">
    <text evidence="1">Belongs to the peptidase S28 family.</text>
</comment>
<feature type="region of interest" description="Disordered" evidence="6">
    <location>
        <begin position="1"/>
        <end position="64"/>
    </location>
</feature>
<accession>M7Z585</accession>
<dbReference type="InterPro" id="IPR008758">
    <property type="entry name" value="Peptidase_S28"/>
</dbReference>
<sequence length="632" mass="70740">MSLANCKLERGRGAGASAQPAPPRRHVPAGGDRHCQRDATKKAPPAQRRCLPQPEAMEEAANRSPSLLATRTIHQQDLDPTLLDTLHPPPRPCHPLRQLTPVELDHFTFTPNASALFSHKYLLNDTFWRRKPTAGPLFVYMGNEGDIEWFATNTGFMFDIAPQFGALLVFIEHRFYGESKPFGNDSYKSADTLGYLTSTQALADFAVLITSLKHNLSAVDAPVVVFGGSYGGMLASWFRLKYPHVAMGALASSAPILQFEDITPWSSFYDAVSQDFKSESLNCFSVIKAVWDMLDDRGSSDTGLLELSKTFRACKTVRFPSSLSNWLWTAFTYTAMVDYPTPANFMMNLPAYPVKEMCKIIDSFPAGADVVEKAFAAASLYYNYTGDQKCFQVEGGDDPHGLSGWGWQACTEMVMPMTVSNESMFPPSGFSYEEKSEGCFASYEVRPRMNWITTEYGGHKIDKVLKRFGSNIIFSNGMRDPWSRGGVLKNISSSIIALVTEKAQYNKDIAMFPPSGFSYEEKSEGCFASYEVRPRMNWITTEYGGHKIDKVLKRFGSNIIFSNGMRDPWSRGGVLKNISSSIIALVTEKGAHHLDFRSATKDDPDWVVEQRRQEVEIIHGWIDQYNKYIAQM</sequence>
<dbReference type="OMA" id="FEDITPW"/>
<dbReference type="STRING" id="4572.M7Z585"/>
<dbReference type="GO" id="GO:0004180">
    <property type="term" value="F:carboxypeptidase activity"/>
    <property type="evidence" value="ECO:0007669"/>
    <property type="project" value="UniProtKB-KW"/>
</dbReference>
<organism evidence="7">
    <name type="scientific">Triticum urartu</name>
    <name type="common">Red wild einkorn</name>
    <name type="synonym">Crithodium urartu</name>
    <dbReference type="NCBI Taxonomy" id="4572"/>
    <lineage>
        <taxon>Eukaryota</taxon>
        <taxon>Viridiplantae</taxon>
        <taxon>Streptophyta</taxon>
        <taxon>Embryophyta</taxon>
        <taxon>Tracheophyta</taxon>
        <taxon>Spermatophyta</taxon>
        <taxon>Magnoliopsida</taxon>
        <taxon>Liliopsida</taxon>
        <taxon>Poales</taxon>
        <taxon>Poaceae</taxon>
        <taxon>BOP clade</taxon>
        <taxon>Pooideae</taxon>
        <taxon>Triticodae</taxon>
        <taxon>Triticeae</taxon>
        <taxon>Triticinae</taxon>
        <taxon>Triticum</taxon>
    </lineage>
</organism>
<evidence type="ECO:0000256" key="3">
    <source>
        <dbReference type="ARBA" id="ARBA00022729"/>
    </source>
</evidence>
<evidence type="ECO:0000256" key="5">
    <source>
        <dbReference type="ARBA" id="ARBA00023180"/>
    </source>
</evidence>
<dbReference type="Gene3D" id="3.40.50.1820">
    <property type="entry name" value="alpha/beta hydrolase"/>
    <property type="match status" value="2"/>
</dbReference>
<proteinExistence type="inferred from homology"/>